<dbReference type="GO" id="GO:0032259">
    <property type="term" value="P:methylation"/>
    <property type="evidence" value="ECO:0007669"/>
    <property type="project" value="UniProtKB-KW"/>
</dbReference>
<dbReference type="PROSITE" id="PS50280">
    <property type="entry name" value="SET"/>
    <property type="match status" value="1"/>
</dbReference>
<gene>
    <name evidence="5" type="ORF">ACFSHS_18340</name>
</gene>
<evidence type="ECO:0000259" key="3">
    <source>
        <dbReference type="PROSITE" id="PS50280"/>
    </source>
</evidence>
<dbReference type="InterPro" id="IPR053201">
    <property type="entry name" value="Flavunoidine_N-MTase"/>
</dbReference>
<dbReference type="Pfam" id="PF00856">
    <property type="entry name" value="SET"/>
    <property type="match status" value="1"/>
</dbReference>
<dbReference type="EC" id="2.1.1.-" evidence="5"/>
<dbReference type="InterPro" id="IPR001214">
    <property type="entry name" value="SET_dom"/>
</dbReference>
<dbReference type="InterPro" id="IPR046341">
    <property type="entry name" value="SET_dom_sf"/>
</dbReference>
<keyword evidence="1 5" id="KW-0808">Transferase</keyword>
<dbReference type="InterPro" id="IPR003616">
    <property type="entry name" value="Post-SET_dom"/>
</dbReference>
<name>A0ABW4XGZ1_9ACTN</name>
<feature type="domain" description="SET" evidence="3">
    <location>
        <begin position="1"/>
        <end position="116"/>
    </location>
</feature>
<dbReference type="SMART" id="SM00317">
    <property type="entry name" value="SET"/>
    <property type="match status" value="1"/>
</dbReference>
<evidence type="ECO:0000256" key="1">
    <source>
        <dbReference type="ARBA" id="ARBA00022679"/>
    </source>
</evidence>
<organism evidence="5 6">
    <name type="scientific">Blastococcus deserti</name>
    <dbReference type="NCBI Taxonomy" id="2259033"/>
    <lineage>
        <taxon>Bacteria</taxon>
        <taxon>Bacillati</taxon>
        <taxon>Actinomycetota</taxon>
        <taxon>Actinomycetes</taxon>
        <taxon>Geodermatophilales</taxon>
        <taxon>Geodermatophilaceae</taxon>
        <taxon>Blastococcus</taxon>
    </lineage>
</organism>
<dbReference type="RefSeq" id="WP_376879182.1">
    <property type="nucleotide sequence ID" value="NZ_JBHUHP010000019.1"/>
</dbReference>
<dbReference type="Proteomes" id="UP001597402">
    <property type="component" value="Unassembled WGS sequence"/>
</dbReference>
<keyword evidence="5" id="KW-0489">Methyltransferase</keyword>
<keyword evidence="6" id="KW-1185">Reference proteome</keyword>
<sequence>MASSWITPKAAKGAPSRISGRGLVALRAIAAGEVVAVKGGHVVTTERLRSLPERLQNSDVQITDDLHLVALTEEEYEAVMLFINHSCEPNVGFAGNVVLVAMRDINAGEELTTDYAMFDDHEGSMDCACGSAACRRRIDGRDWMRADLQARYRGYFSWYLARRMPGGDPGR</sequence>
<feature type="domain" description="Post-SET" evidence="4">
    <location>
        <begin position="123"/>
        <end position="139"/>
    </location>
</feature>
<evidence type="ECO:0000313" key="6">
    <source>
        <dbReference type="Proteomes" id="UP001597402"/>
    </source>
</evidence>
<evidence type="ECO:0000256" key="2">
    <source>
        <dbReference type="ARBA" id="ARBA00022691"/>
    </source>
</evidence>
<evidence type="ECO:0000259" key="4">
    <source>
        <dbReference type="PROSITE" id="PS50868"/>
    </source>
</evidence>
<dbReference type="PROSITE" id="PS50868">
    <property type="entry name" value="POST_SET"/>
    <property type="match status" value="1"/>
</dbReference>
<dbReference type="EMBL" id="JBHUHP010000019">
    <property type="protein sequence ID" value="MFD2093523.1"/>
    <property type="molecule type" value="Genomic_DNA"/>
</dbReference>
<dbReference type="PANTHER" id="PTHR12350:SF19">
    <property type="entry name" value="SET DOMAIN-CONTAINING PROTEIN"/>
    <property type="match status" value="1"/>
</dbReference>
<dbReference type="GO" id="GO:0008168">
    <property type="term" value="F:methyltransferase activity"/>
    <property type="evidence" value="ECO:0007669"/>
    <property type="project" value="UniProtKB-KW"/>
</dbReference>
<dbReference type="PANTHER" id="PTHR12350">
    <property type="entry name" value="HISTONE-LYSINE N-METHYLTRANSFERASE-RELATED"/>
    <property type="match status" value="1"/>
</dbReference>
<dbReference type="SUPFAM" id="SSF82199">
    <property type="entry name" value="SET domain"/>
    <property type="match status" value="1"/>
</dbReference>
<proteinExistence type="predicted"/>
<reference evidence="6" key="1">
    <citation type="journal article" date="2019" name="Int. J. Syst. Evol. Microbiol.">
        <title>The Global Catalogue of Microorganisms (GCM) 10K type strain sequencing project: providing services to taxonomists for standard genome sequencing and annotation.</title>
        <authorList>
            <consortium name="The Broad Institute Genomics Platform"/>
            <consortium name="The Broad Institute Genome Sequencing Center for Infectious Disease"/>
            <person name="Wu L."/>
            <person name="Ma J."/>
        </authorList>
    </citation>
    <scope>NUCLEOTIDE SEQUENCE [LARGE SCALE GENOMIC DNA]</scope>
    <source>
        <strain evidence="6">JCM 3338</strain>
    </source>
</reference>
<keyword evidence="2" id="KW-0949">S-adenosyl-L-methionine</keyword>
<evidence type="ECO:0000313" key="5">
    <source>
        <dbReference type="EMBL" id="MFD2093523.1"/>
    </source>
</evidence>
<accession>A0ABW4XGZ1</accession>
<protein>
    <submittedName>
        <fullName evidence="5">SET domain-containing protein</fullName>
        <ecNumber evidence="5">2.1.1.-</ecNumber>
    </submittedName>
</protein>
<comment type="caution">
    <text evidence="5">The sequence shown here is derived from an EMBL/GenBank/DDBJ whole genome shotgun (WGS) entry which is preliminary data.</text>
</comment>
<dbReference type="Gene3D" id="2.170.270.10">
    <property type="entry name" value="SET domain"/>
    <property type="match status" value="1"/>
</dbReference>